<dbReference type="PROSITE" id="PS51918">
    <property type="entry name" value="RADICAL_SAM"/>
    <property type="match status" value="1"/>
</dbReference>
<evidence type="ECO:0000256" key="3">
    <source>
        <dbReference type="ARBA" id="ARBA00022723"/>
    </source>
</evidence>
<comment type="similarity">
    <text evidence="6">Belongs to the radical SAM superfamily. Anaerobic sulfatase-maturating enzyme family.</text>
</comment>
<dbReference type="EMBL" id="CP003221">
    <property type="protein sequence ID" value="EGJ51809.1"/>
    <property type="molecule type" value="Genomic_DNA"/>
</dbReference>
<evidence type="ECO:0000256" key="2">
    <source>
        <dbReference type="ARBA" id="ARBA00022691"/>
    </source>
</evidence>
<dbReference type="Proteomes" id="UP000007844">
    <property type="component" value="Chromosome"/>
</dbReference>
<feature type="domain" description="Radical SAM core" evidence="7">
    <location>
        <begin position="5"/>
        <end position="264"/>
    </location>
</feature>
<keyword evidence="5" id="KW-0411">Iron-sulfur</keyword>
<dbReference type="GO" id="GO:0051536">
    <property type="term" value="F:iron-sulfur cluster binding"/>
    <property type="evidence" value="ECO:0007669"/>
    <property type="project" value="UniProtKB-KW"/>
</dbReference>
<dbReference type="InterPro" id="IPR013785">
    <property type="entry name" value="Aldolase_TIM"/>
</dbReference>
<dbReference type="GO" id="GO:0016491">
    <property type="term" value="F:oxidoreductase activity"/>
    <property type="evidence" value="ECO:0007669"/>
    <property type="project" value="InterPro"/>
</dbReference>
<dbReference type="InterPro" id="IPR023867">
    <property type="entry name" value="Sulphatase_maturase_rSAM"/>
</dbReference>
<evidence type="ECO:0000256" key="4">
    <source>
        <dbReference type="ARBA" id="ARBA00023004"/>
    </source>
</evidence>
<name>F3YY33_DESAF</name>
<evidence type="ECO:0000259" key="7">
    <source>
        <dbReference type="PROSITE" id="PS51918"/>
    </source>
</evidence>
<comment type="cofactor">
    <cofactor evidence="1">
        <name>[4Fe-4S] cluster</name>
        <dbReference type="ChEBI" id="CHEBI:49883"/>
    </cofactor>
</comment>
<reference evidence="8 9" key="1">
    <citation type="journal article" date="2011" name="J. Bacteriol.">
        <title>Genome sequence of the mercury-methylating and pleomorphic Desulfovibrio africanus Strain Walvis Bay.</title>
        <authorList>
            <person name="Brown S.D."/>
            <person name="Wall J.D."/>
            <person name="Kucken A.M."/>
            <person name="Gilmour C.C."/>
            <person name="Podar M."/>
            <person name="Brandt C.C."/>
            <person name="Teshima H."/>
            <person name="Detter J.C."/>
            <person name="Han C.S."/>
            <person name="Land M.L."/>
            <person name="Lucas S."/>
            <person name="Han J."/>
            <person name="Pennacchio L."/>
            <person name="Nolan M."/>
            <person name="Pitluck S."/>
            <person name="Woyke T."/>
            <person name="Goodwin L."/>
            <person name="Palumbo A.V."/>
            <person name="Elias D.A."/>
        </authorList>
    </citation>
    <scope>NUCLEOTIDE SEQUENCE [LARGE SCALE GENOMIC DNA]</scope>
    <source>
        <strain evidence="8 9">Walvis Bay</strain>
    </source>
</reference>
<gene>
    <name evidence="8" type="ORF">Desaf_3528</name>
</gene>
<dbReference type="InterPro" id="IPR058240">
    <property type="entry name" value="rSAM_sf"/>
</dbReference>
<dbReference type="InterPro" id="IPR023885">
    <property type="entry name" value="4Fe4S-binding_SPASM_dom"/>
</dbReference>
<keyword evidence="3" id="KW-0479">Metal-binding</keyword>
<dbReference type="eggNOG" id="COG0641">
    <property type="taxonomic scope" value="Bacteria"/>
</dbReference>
<sequence>MLKIRQPVSIVFLMLGHECNLSCVYCMQAGTLRKKSKGSIPQMQGQPDKIIPFLRALAEDQKETFTVQFYGGEPLLYFATIRSVVEALEDLPNVAFSTISNGTLISPAIVDFLNEKNFHVAISWDGLNVEETRGVDVLRVNPDILDIKSLGISVVLSARAYPLDVLKPLEVHDREYALRHDGRNIGVNFDTIFDFGGLPRELLEVDLHRLSGEMCMLAAEYGKSLAGVEHNAQMARLAAKYVNQIRNTLGFCEGIQEYRRGSCACGNGYKILNLDLDGNLYRCHNTGEKVGTIDNSYGKILDTVIALDPTRDNCKVCKDCPVVTICECGCPLIGQAARQAGYCDIKRAAYLPFVEWLLRAGEVA</sequence>
<dbReference type="GO" id="GO:0046872">
    <property type="term" value="F:metal ion binding"/>
    <property type="evidence" value="ECO:0007669"/>
    <property type="project" value="UniProtKB-KW"/>
</dbReference>
<dbReference type="Pfam" id="PF04055">
    <property type="entry name" value="Radical_SAM"/>
    <property type="match status" value="1"/>
</dbReference>
<accession>F3YY33</accession>
<dbReference type="RefSeq" id="WP_014261423.1">
    <property type="nucleotide sequence ID" value="NC_016629.1"/>
</dbReference>
<dbReference type="PANTHER" id="PTHR43273">
    <property type="entry name" value="ANAEROBIC SULFATASE-MATURATING ENZYME HOMOLOG ASLB-RELATED"/>
    <property type="match status" value="1"/>
</dbReference>
<dbReference type="InterPro" id="IPR007197">
    <property type="entry name" value="rSAM"/>
</dbReference>
<dbReference type="SFLD" id="SFLDG01067">
    <property type="entry name" value="SPASM/twitch_domain_containing"/>
    <property type="match status" value="1"/>
</dbReference>
<dbReference type="KEGG" id="daf:Desaf_3528"/>
<evidence type="ECO:0000313" key="8">
    <source>
        <dbReference type="EMBL" id="EGJ51809.1"/>
    </source>
</evidence>
<dbReference type="SFLD" id="SFLDS00029">
    <property type="entry name" value="Radical_SAM"/>
    <property type="match status" value="1"/>
</dbReference>
<dbReference type="CDD" id="cd01335">
    <property type="entry name" value="Radical_SAM"/>
    <property type="match status" value="1"/>
</dbReference>
<dbReference type="AlphaFoldDB" id="F3YY33"/>
<proteinExistence type="inferred from homology"/>
<dbReference type="NCBIfam" id="TIGR04085">
    <property type="entry name" value="rSAM_more_4Fe4S"/>
    <property type="match status" value="1"/>
</dbReference>
<protein>
    <submittedName>
        <fullName evidence="8">Radical SAM domain protein</fullName>
    </submittedName>
</protein>
<keyword evidence="4" id="KW-0408">Iron</keyword>
<evidence type="ECO:0000256" key="6">
    <source>
        <dbReference type="ARBA" id="ARBA00023601"/>
    </source>
</evidence>
<dbReference type="HOGENOM" id="CLU_867740_0_0_7"/>
<dbReference type="Gene3D" id="3.20.20.70">
    <property type="entry name" value="Aldolase class I"/>
    <property type="match status" value="2"/>
</dbReference>
<evidence type="ECO:0000256" key="1">
    <source>
        <dbReference type="ARBA" id="ARBA00001966"/>
    </source>
</evidence>
<evidence type="ECO:0000313" key="9">
    <source>
        <dbReference type="Proteomes" id="UP000007844"/>
    </source>
</evidence>
<keyword evidence="2" id="KW-0949">S-adenosyl-L-methionine</keyword>
<dbReference type="PANTHER" id="PTHR43273:SF3">
    <property type="entry name" value="ANAEROBIC SULFATASE-MATURATING ENZYME HOMOLOG ASLB-RELATED"/>
    <property type="match status" value="1"/>
</dbReference>
<evidence type="ECO:0000256" key="5">
    <source>
        <dbReference type="ARBA" id="ARBA00023014"/>
    </source>
</evidence>
<keyword evidence="9" id="KW-1185">Reference proteome</keyword>
<organism evidence="8 9">
    <name type="scientific">Desulfocurvibacter africanus subsp. africanus str. Walvis Bay</name>
    <dbReference type="NCBI Taxonomy" id="690850"/>
    <lineage>
        <taxon>Bacteria</taxon>
        <taxon>Pseudomonadati</taxon>
        <taxon>Thermodesulfobacteriota</taxon>
        <taxon>Desulfovibrionia</taxon>
        <taxon>Desulfovibrionales</taxon>
        <taxon>Desulfovibrionaceae</taxon>
        <taxon>Desulfocurvibacter</taxon>
    </lineage>
</organism>
<dbReference type="STRING" id="690850.Desaf_3528"/>
<dbReference type="SUPFAM" id="SSF102114">
    <property type="entry name" value="Radical SAM enzymes"/>
    <property type="match status" value="2"/>
</dbReference>